<dbReference type="PANTHER" id="PTHR30478">
    <property type="entry name" value="DNA POLYMERASE III SUBUNIT BETA"/>
    <property type="match status" value="1"/>
</dbReference>
<organism evidence="12 13">
    <name type="scientific">Dactylosporangium roseum</name>
    <dbReference type="NCBI Taxonomy" id="47989"/>
    <lineage>
        <taxon>Bacteria</taxon>
        <taxon>Bacillati</taxon>
        <taxon>Actinomycetota</taxon>
        <taxon>Actinomycetes</taxon>
        <taxon>Micromonosporales</taxon>
        <taxon>Micromonosporaceae</taxon>
        <taxon>Dactylosporangium</taxon>
    </lineage>
</organism>
<evidence type="ECO:0000313" key="12">
    <source>
        <dbReference type="EMBL" id="UWZ33807.1"/>
    </source>
</evidence>
<dbReference type="SMART" id="SM00480">
    <property type="entry name" value="POL3Bc"/>
    <property type="match status" value="1"/>
</dbReference>
<dbReference type="RefSeq" id="WP_260723081.1">
    <property type="nucleotide sequence ID" value="NZ_BAAABS010000057.1"/>
</dbReference>
<reference evidence="12" key="1">
    <citation type="submission" date="2021-04" db="EMBL/GenBank/DDBJ databases">
        <title>Biosynthetic gene clusters of Dactylosporangioum roseum.</title>
        <authorList>
            <person name="Hartkoorn R.C."/>
            <person name="Beaudoing E."/>
            <person name="Hot D."/>
            <person name="Moureu S."/>
        </authorList>
    </citation>
    <scope>NUCLEOTIDE SEQUENCE</scope>
    <source>
        <strain evidence="12">NRRL B-16295</strain>
    </source>
</reference>
<dbReference type="InterPro" id="IPR022634">
    <property type="entry name" value="DNA_polIII_beta_N"/>
</dbReference>
<sequence length="373" mass="38443">MTRRSEHALDVTVSAAAFAEAAALTARLLTIRSPQPVHAAVLLRADGTGLHLSATDGALTVRLRVAATVHQPGVAMVPRRGLAETLAGLDAPEARLVAEGSRLAVRVPSARFALPVLADPWPPVPDLPPRAGEVAGPGLRAAATAVAGAASREHALPVFTGVRVRSADGHLSLLATDRYRLAAASLPWLPPAADVEALVPATVLGKVATALGRADSVGVHAGPDLFGLSWPGGSVVTATLGGGYPDAQFDRLLAVDPECVVELESGALAAAVDRAARYAGTHGRVTLQVVDGAVLVGASDPLSGESEETVKATVHQGRATRSYLARLLLDALRAFPHEPVHLRIQPATRATELTAPTSALRYLVVPLRPAETG</sequence>
<gene>
    <name evidence="12" type="ORF">Drose_21280</name>
</gene>
<evidence type="ECO:0000256" key="5">
    <source>
        <dbReference type="ARBA" id="ARBA00022695"/>
    </source>
</evidence>
<evidence type="ECO:0000256" key="1">
    <source>
        <dbReference type="ARBA" id="ARBA00004496"/>
    </source>
</evidence>
<dbReference type="InterPro" id="IPR046938">
    <property type="entry name" value="DNA_clamp_sf"/>
</dbReference>
<feature type="domain" description="DNA polymerase III beta sliding clamp N-terminal" evidence="9">
    <location>
        <begin position="11"/>
        <end position="118"/>
    </location>
</feature>
<keyword evidence="4" id="KW-0808">Transferase</keyword>
<dbReference type="SUPFAM" id="SSF55979">
    <property type="entry name" value="DNA clamp"/>
    <property type="match status" value="3"/>
</dbReference>
<evidence type="ECO:0000313" key="13">
    <source>
        <dbReference type="Proteomes" id="UP001058271"/>
    </source>
</evidence>
<dbReference type="Proteomes" id="UP001058271">
    <property type="component" value="Chromosome"/>
</dbReference>
<evidence type="ECO:0000259" key="11">
    <source>
        <dbReference type="Pfam" id="PF02768"/>
    </source>
</evidence>
<name>A0ABY5YYT0_9ACTN</name>
<feature type="domain" description="DNA polymerase III beta sliding clamp central" evidence="10">
    <location>
        <begin position="139"/>
        <end position="246"/>
    </location>
</feature>
<dbReference type="Pfam" id="PF02767">
    <property type="entry name" value="DNA_pol3_beta_2"/>
    <property type="match status" value="1"/>
</dbReference>
<keyword evidence="13" id="KW-1185">Reference proteome</keyword>
<keyword evidence="5" id="KW-0548">Nucleotidyltransferase</keyword>
<dbReference type="InterPro" id="IPR022635">
    <property type="entry name" value="DNA_polIII_beta_C"/>
</dbReference>
<feature type="domain" description="DNA polymerase III beta sliding clamp C-terminal" evidence="11">
    <location>
        <begin position="253"/>
        <end position="366"/>
    </location>
</feature>
<dbReference type="PANTHER" id="PTHR30478:SF0">
    <property type="entry name" value="BETA SLIDING CLAMP"/>
    <property type="match status" value="1"/>
</dbReference>
<evidence type="ECO:0000256" key="4">
    <source>
        <dbReference type="ARBA" id="ARBA00022679"/>
    </source>
</evidence>
<dbReference type="Pfam" id="PF00712">
    <property type="entry name" value="DNA_pol3_beta"/>
    <property type="match status" value="1"/>
</dbReference>
<keyword evidence="6" id="KW-0235">DNA replication</keyword>
<dbReference type="Gene3D" id="3.10.150.10">
    <property type="entry name" value="DNA Polymerase III, subunit A, domain 2"/>
    <property type="match status" value="3"/>
</dbReference>
<dbReference type="Pfam" id="PF02768">
    <property type="entry name" value="DNA_pol3_beta_3"/>
    <property type="match status" value="1"/>
</dbReference>
<dbReference type="InterPro" id="IPR001001">
    <property type="entry name" value="DNA_polIII_beta"/>
</dbReference>
<evidence type="ECO:0000256" key="8">
    <source>
        <dbReference type="ARBA" id="ARBA00023125"/>
    </source>
</evidence>
<evidence type="ECO:0000259" key="10">
    <source>
        <dbReference type="Pfam" id="PF02767"/>
    </source>
</evidence>
<keyword evidence="3" id="KW-0963">Cytoplasm</keyword>
<comment type="subcellular location">
    <subcellularLocation>
        <location evidence="1">Cytoplasm</location>
    </subcellularLocation>
</comment>
<dbReference type="InterPro" id="IPR022637">
    <property type="entry name" value="DNA_polIII_beta_cen"/>
</dbReference>
<protein>
    <recommendedName>
        <fullName evidence="14">DNA-directed DNA polymerase</fullName>
    </recommendedName>
</protein>
<evidence type="ECO:0000256" key="3">
    <source>
        <dbReference type="ARBA" id="ARBA00022490"/>
    </source>
</evidence>
<evidence type="ECO:0000259" key="9">
    <source>
        <dbReference type="Pfam" id="PF00712"/>
    </source>
</evidence>
<evidence type="ECO:0008006" key="14">
    <source>
        <dbReference type="Google" id="ProtNLM"/>
    </source>
</evidence>
<keyword evidence="8" id="KW-0238">DNA-binding</keyword>
<comment type="similarity">
    <text evidence="2">Belongs to the beta sliding clamp family.</text>
</comment>
<evidence type="ECO:0000256" key="6">
    <source>
        <dbReference type="ARBA" id="ARBA00022705"/>
    </source>
</evidence>
<accession>A0ABY5YYT0</accession>
<keyword evidence="7" id="KW-0239">DNA-directed DNA polymerase</keyword>
<evidence type="ECO:0000256" key="2">
    <source>
        <dbReference type="ARBA" id="ARBA00010752"/>
    </source>
</evidence>
<evidence type="ECO:0000256" key="7">
    <source>
        <dbReference type="ARBA" id="ARBA00022932"/>
    </source>
</evidence>
<dbReference type="EMBL" id="CP073721">
    <property type="protein sequence ID" value="UWZ33807.1"/>
    <property type="molecule type" value="Genomic_DNA"/>
</dbReference>
<proteinExistence type="inferred from homology"/>